<comment type="catalytic activity">
    <reaction evidence="1">
        <text>Hydrolyzes the link between N-acetylmuramoyl residues and L-amino acid residues in certain cell-wall glycopeptides.</text>
        <dbReference type="EC" id="3.5.1.28"/>
    </reaction>
</comment>
<evidence type="ECO:0000256" key="1">
    <source>
        <dbReference type="ARBA" id="ARBA00001561"/>
    </source>
</evidence>
<evidence type="ECO:0000256" key="3">
    <source>
        <dbReference type="ARBA" id="ARBA00022801"/>
    </source>
</evidence>
<gene>
    <name evidence="6" type="ORF">HCR_11970</name>
    <name evidence="7" type="ORF">HCR_13140</name>
</gene>
<dbReference type="InterPro" id="IPR036505">
    <property type="entry name" value="Amidase/PGRP_sf"/>
</dbReference>
<keyword evidence="8" id="KW-1185">Reference proteome</keyword>
<dbReference type="InterPro" id="IPR051206">
    <property type="entry name" value="NAMLAA_amidase_2"/>
</dbReference>
<keyword evidence="3" id="KW-0378">Hydrolase</keyword>
<dbReference type="Pfam" id="PF01510">
    <property type="entry name" value="Amidase_2"/>
    <property type="match status" value="1"/>
</dbReference>
<feature type="domain" description="N-acetylmuramoyl-L-alanine amidase" evidence="5">
    <location>
        <begin position="41"/>
        <end position="179"/>
    </location>
</feature>
<evidence type="ECO:0000256" key="4">
    <source>
        <dbReference type="ARBA" id="ARBA00023316"/>
    </source>
</evidence>
<organism evidence="7 8">
    <name type="scientific">Hydrogenimonas cancrithermarum</name>
    <dbReference type="NCBI Taxonomy" id="2993563"/>
    <lineage>
        <taxon>Bacteria</taxon>
        <taxon>Pseudomonadati</taxon>
        <taxon>Campylobacterota</taxon>
        <taxon>Epsilonproteobacteria</taxon>
        <taxon>Campylobacterales</taxon>
        <taxon>Hydrogenimonadaceae</taxon>
        <taxon>Hydrogenimonas</taxon>
    </lineage>
</organism>
<evidence type="ECO:0000256" key="2">
    <source>
        <dbReference type="ARBA" id="ARBA00011901"/>
    </source>
</evidence>
<evidence type="ECO:0000313" key="6">
    <source>
        <dbReference type="EMBL" id="BDY12885.1"/>
    </source>
</evidence>
<protein>
    <recommendedName>
        <fullName evidence="2">N-acetylmuramoyl-L-alanine amidase</fullName>
        <ecNumber evidence="2">3.5.1.28</ecNumber>
    </recommendedName>
</protein>
<evidence type="ECO:0000259" key="5">
    <source>
        <dbReference type="SMART" id="SM00644"/>
    </source>
</evidence>
<dbReference type="Gene3D" id="3.40.80.10">
    <property type="entry name" value="Peptidoglycan recognition protein-like"/>
    <property type="match status" value="1"/>
</dbReference>
<evidence type="ECO:0000313" key="7">
    <source>
        <dbReference type="EMBL" id="BDY13002.1"/>
    </source>
</evidence>
<dbReference type="RefSeq" id="WP_286335936.1">
    <property type="nucleotide sequence ID" value="NZ_AP027370.1"/>
</dbReference>
<dbReference type="PANTHER" id="PTHR30417">
    <property type="entry name" value="N-ACETYLMURAMOYL-L-ALANINE AMIDASE AMID"/>
    <property type="match status" value="1"/>
</dbReference>
<dbReference type="InterPro" id="IPR002502">
    <property type="entry name" value="Amidase_domain"/>
</dbReference>
<dbReference type="SUPFAM" id="SSF55846">
    <property type="entry name" value="N-acetylmuramoyl-L-alanine amidase-like"/>
    <property type="match status" value="1"/>
</dbReference>
<proteinExistence type="predicted"/>
<name>A0ABN6WVI9_9BACT</name>
<dbReference type="EMBL" id="AP027370">
    <property type="protein sequence ID" value="BDY13002.1"/>
    <property type="molecule type" value="Genomic_DNA"/>
</dbReference>
<evidence type="ECO:0000313" key="8">
    <source>
        <dbReference type="Proteomes" id="UP001321445"/>
    </source>
</evidence>
<dbReference type="EC" id="3.5.1.28" evidence="2"/>
<sequence length="213" mass="24004">MRFPLLWLLCLVSLFALDIVDKPIAFGPERVALTKAYMKTHYGIQMGEIGIIPKIIVIHYTATEDLEGAYRCFVDERLSGGRGDIAGASSLNVSAHFLVDRNGAVYKLMDETTMARHVIGLNHCSIGIENVGGVHGPGDLTPAQLKANIELVRYLMKKYPTIEYLIGHHEYRRFEGHPLWREKDAGYRTRKSDPGNDFMRALRRHFPSLKPAP</sequence>
<dbReference type="EMBL" id="AP027370">
    <property type="protein sequence ID" value="BDY12885.1"/>
    <property type="molecule type" value="Genomic_DNA"/>
</dbReference>
<accession>A0ABN6WVI9</accession>
<keyword evidence="4" id="KW-0961">Cell wall biogenesis/degradation</keyword>
<dbReference type="Proteomes" id="UP001321445">
    <property type="component" value="Chromosome"/>
</dbReference>
<dbReference type="SMART" id="SM00644">
    <property type="entry name" value="Ami_2"/>
    <property type="match status" value="1"/>
</dbReference>
<dbReference type="CDD" id="cd06583">
    <property type="entry name" value="PGRP"/>
    <property type="match status" value="1"/>
</dbReference>
<reference evidence="7 8" key="1">
    <citation type="submission" date="2023-03" db="EMBL/GenBank/DDBJ databases">
        <title>Description of Hydrogenimonas sp. ISO32.</title>
        <authorList>
            <person name="Mino S."/>
            <person name="Fukazawa S."/>
            <person name="Sawabe T."/>
        </authorList>
    </citation>
    <scope>NUCLEOTIDE SEQUENCE [LARGE SCALE GENOMIC DNA]</scope>
    <source>
        <strain evidence="7 8">ISO32</strain>
    </source>
</reference>
<dbReference type="PANTHER" id="PTHR30417:SF1">
    <property type="entry name" value="N-ACETYLMURAMOYL-L-ALANINE AMIDASE AMID"/>
    <property type="match status" value="1"/>
</dbReference>